<dbReference type="CDD" id="cd04301">
    <property type="entry name" value="NAT_SF"/>
    <property type="match status" value="1"/>
</dbReference>
<dbReference type="Gene3D" id="3.40.630.30">
    <property type="match status" value="1"/>
</dbReference>
<evidence type="ECO:0000259" key="1">
    <source>
        <dbReference type="PROSITE" id="PS51186"/>
    </source>
</evidence>
<reference evidence="2 3" key="1">
    <citation type="journal article" date="2020" name="Genomics">
        <title>Complete, high-quality genomes from long-read metagenomic sequencing of two wolf lichen thalli reveals enigmatic genome architecture.</title>
        <authorList>
            <person name="McKenzie S.K."/>
            <person name="Walston R.F."/>
            <person name="Allen J.L."/>
        </authorList>
    </citation>
    <scope>NUCLEOTIDE SEQUENCE [LARGE SCALE GENOMIC DNA]</scope>
    <source>
        <strain evidence="2">WasteWater1</strain>
    </source>
</reference>
<dbReference type="PROSITE" id="PS51186">
    <property type="entry name" value="GNAT"/>
    <property type="match status" value="1"/>
</dbReference>
<dbReference type="PANTHER" id="PTHR43233:SF1">
    <property type="entry name" value="FAMILY N-ACETYLTRANSFERASE, PUTATIVE (AFU_ORTHOLOGUE AFUA_6G03350)-RELATED"/>
    <property type="match status" value="1"/>
</dbReference>
<dbReference type="GO" id="GO:0016747">
    <property type="term" value="F:acyltransferase activity, transferring groups other than amino-acyl groups"/>
    <property type="evidence" value="ECO:0007669"/>
    <property type="project" value="InterPro"/>
</dbReference>
<dbReference type="InterPro" id="IPR000182">
    <property type="entry name" value="GNAT_dom"/>
</dbReference>
<gene>
    <name evidence="2" type="ORF">HO133_006765</name>
</gene>
<evidence type="ECO:0000313" key="3">
    <source>
        <dbReference type="Proteomes" id="UP000593566"/>
    </source>
</evidence>
<dbReference type="Proteomes" id="UP000593566">
    <property type="component" value="Unassembled WGS sequence"/>
</dbReference>
<organism evidence="2 3">
    <name type="scientific">Letharia lupina</name>
    <dbReference type="NCBI Taxonomy" id="560253"/>
    <lineage>
        <taxon>Eukaryota</taxon>
        <taxon>Fungi</taxon>
        <taxon>Dikarya</taxon>
        <taxon>Ascomycota</taxon>
        <taxon>Pezizomycotina</taxon>
        <taxon>Lecanoromycetes</taxon>
        <taxon>OSLEUM clade</taxon>
        <taxon>Lecanoromycetidae</taxon>
        <taxon>Lecanorales</taxon>
        <taxon>Lecanorineae</taxon>
        <taxon>Parmeliaceae</taxon>
        <taxon>Letharia</taxon>
    </lineage>
</organism>
<dbReference type="Pfam" id="PF13508">
    <property type="entry name" value="Acetyltransf_7"/>
    <property type="match status" value="1"/>
</dbReference>
<dbReference type="GO" id="GO:0006048">
    <property type="term" value="P:UDP-N-acetylglucosamine biosynthetic process"/>
    <property type="evidence" value="ECO:0007669"/>
    <property type="project" value="UniProtKB-UniPathway"/>
</dbReference>
<dbReference type="RefSeq" id="XP_037147098.1">
    <property type="nucleotide sequence ID" value="XM_037297662.1"/>
</dbReference>
<dbReference type="InterPro" id="IPR016181">
    <property type="entry name" value="Acyl_CoA_acyltransferase"/>
</dbReference>
<dbReference type="SUPFAM" id="SSF55729">
    <property type="entry name" value="Acyl-CoA N-acyltransferases (Nat)"/>
    <property type="match status" value="1"/>
</dbReference>
<evidence type="ECO:0000313" key="2">
    <source>
        <dbReference type="EMBL" id="KAF6217663.1"/>
    </source>
</evidence>
<feature type="domain" description="N-acetyltransferase" evidence="1">
    <location>
        <begin position="1"/>
        <end position="148"/>
    </location>
</feature>
<name>A0A8H6C5W4_9LECA</name>
<dbReference type="AlphaFoldDB" id="A0A8H6C5W4"/>
<accession>A0A8H6C5W4</accession>
<proteinExistence type="predicted"/>
<protein>
    <recommendedName>
        <fullName evidence="1">N-acetyltransferase domain-containing protein</fullName>
    </recommendedName>
</protein>
<dbReference type="GeneID" id="59335166"/>
<sequence length="162" mass="17649">MGHYTVIHATPSVENYISLRAFTGLTPKTLQAATVGLANTLFAVQIAQSSSPNTILGMGRMIGDGGCFFQIVDVAVLPRHQGKGLGKMIMKELKDWMNKNVPESGTVLLFADGRANELYKQFGFVETAGLTPSSVGKQWRKLWSCLRHSNSFAHGGLFKLYG</sequence>
<dbReference type="EMBL" id="JACCJB010000026">
    <property type="protein sequence ID" value="KAF6217663.1"/>
    <property type="molecule type" value="Genomic_DNA"/>
</dbReference>
<keyword evidence="3" id="KW-1185">Reference proteome</keyword>
<dbReference type="UniPathway" id="UPA00113">
    <property type="reaction ID" value="UER00529"/>
</dbReference>
<dbReference type="PANTHER" id="PTHR43233">
    <property type="entry name" value="FAMILY N-ACETYLTRANSFERASE, PUTATIVE (AFU_ORTHOLOGUE AFUA_6G03350)-RELATED"/>
    <property type="match status" value="1"/>
</dbReference>
<comment type="caution">
    <text evidence="2">The sequence shown here is derived from an EMBL/GenBank/DDBJ whole genome shotgun (WGS) entry which is preliminary data.</text>
</comment>
<dbReference type="InterPro" id="IPR053144">
    <property type="entry name" value="Acetyltransferase_Butenolide"/>
</dbReference>